<dbReference type="RefSeq" id="WP_148370242.1">
    <property type="nucleotide sequence ID" value="NZ_VSKM01000009.1"/>
</dbReference>
<dbReference type="EMBL" id="VSKM01000009">
    <property type="protein sequence ID" value="TYB73136.1"/>
    <property type="molecule type" value="Genomic_DNA"/>
</dbReference>
<dbReference type="AlphaFoldDB" id="A0A8H2QE70"/>
<gene>
    <name evidence="1" type="ORF">ES676_10295</name>
</gene>
<evidence type="ECO:0000313" key="2">
    <source>
        <dbReference type="Proteomes" id="UP000323324"/>
    </source>
</evidence>
<name>A0A8H2QE70_9FLAO</name>
<keyword evidence="2" id="KW-1185">Reference proteome</keyword>
<dbReference type="Proteomes" id="UP000323324">
    <property type="component" value="Unassembled WGS sequence"/>
</dbReference>
<organism evidence="1 2">
    <name type="scientific">Bizionia saleffrena</name>
    <dbReference type="NCBI Taxonomy" id="291189"/>
    <lineage>
        <taxon>Bacteria</taxon>
        <taxon>Pseudomonadati</taxon>
        <taxon>Bacteroidota</taxon>
        <taxon>Flavobacteriia</taxon>
        <taxon>Flavobacteriales</taxon>
        <taxon>Flavobacteriaceae</taxon>
        <taxon>Bizionia</taxon>
    </lineage>
</organism>
<accession>A0A8H2QE70</accession>
<comment type="caution">
    <text evidence="1">The sequence shown here is derived from an EMBL/GenBank/DDBJ whole genome shotgun (WGS) entry which is preliminary data.</text>
</comment>
<dbReference type="NCBIfam" id="NF033487">
    <property type="entry name" value="Lacal_2735_fam"/>
    <property type="match status" value="1"/>
</dbReference>
<protein>
    <submittedName>
        <fullName evidence="1">Lacal_2735 family protein</fullName>
    </submittedName>
</protein>
<sequence length="56" mass="6627">MFQLLKNKSKLNSLKRKYTQRIEDSKSLSDKDKIEKQKLLQEAQMLLTQIDVLSKC</sequence>
<reference evidence="1 2" key="1">
    <citation type="submission" date="2019-08" db="EMBL/GenBank/DDBJ databases">
        <title>Genomes of Antarctic Bizionia species.</title>
        <authorList>
            <person name="Bowman J.P."/>
        </authorList>
    </citation>
    <scope>NUCLEOTIDE SEQUENCE [LARGE SCALE GENOMIC DNA]</scope>
    <source>
        <strain evidence="1 2">HFD</strain>
    </source>
</reference>
<proteinExistence type="predicted"/>
<dbReference type="InterPro" id="IPR045493">
    <property type="entry name" value="DUF6435"/>
</dbReference>
<evidence type="ECO:0000313" key="1">
    <source>
        <dbReference type="EMBL" id="TYB73136.1"/>
    </source>
</evidence>